<proteinExistence type="predicted"/>
<dbReference type="Proteomes" id="UP001234581">
    <property type="component" value="Unassembled WGS sequence"/>
</dbReference>
<dbReference type="PROSITE" id="PS50181">
    <property type="entry name" value="FBOX"/>
    <property type="match status" value="1"/>
</dbReference>
<dbReference type="PANTHER" id="PTHR31960:SF2">
    <property type="entry name" value="F-BOX PROTEIN PP2-A15"/>
    <property type="match status" value="1"/>
</dbReference>
<dbReference type="RefSeq" id="XP_058342450.1">
    <property type="nucleotide sequence ID" value="XM_058486864.1"/>
</dbReference>
<dbReference type="InterPro" id="IPR001810">
    <property type="entry name" value="F-box_dom"/>
</dbReference>
<evidence type="ECO:0000313" key="3">
    <source>
        <dbReference type="Proteomes" id="UP001234581"/>
    </source>
</evidence>
<organism evidence="2 3">
    <name type="scientific">Lichtheimia ornata</name>
    <dbReference type="NCBI Taxonomy" id="688661"/>
    <lineage>
        <taxon>Eukaryota</taxon>
        <taxon>Fungi</taxon>
        <taxon>Fungi incertae sedis</taxon>
        <taxon>Mucoromycota</taxon>
        <taxon>Mucoromycotina</taxon>
        <taxon>Mucoromycetes</taxon>
        <taxon>Mucorales</taxon>
        <taxon>Lichtheimiaceae</taxon>
        <taxon>Lichtheimia</taxon>
    </lineage>
</organism>
<protein>
    <recommendedName>
        <fullName evidence="1">F-box domain-containing protein</fullName>
    </recommendedName>
</protein>
<feature type="domain" description="F-box" evidence="1">
    <location>
        <begin position="1"/>
        <end position="46"/>
    </location>
</feature>
<dbReference type="AlphaFoldDB" id="A0AAD7V1V6"/>
<sequence>MLFQSLPIEVLHTICYYLTGPDITNLSKCNQALWVVLQDESLWAQLTYDRFPSSYASIRADQRQQDHDDNNNTLQKKNWQDVYMSKDSLSISAVNDMSITNARLPFWRVVGTKESRYGAIAKLYSICMLDIRGKMEGVPKGRYRIQWRMRFTLSAQWNESLDFTAHVGNEATPTLTYTTPTDFYARQDILTNTWICITLPCELVVNNRYDTITLVHGKKTNFWKSGIEIDWARLVPSTQVQDKGLVLEHEYKHWHLDKKIASTTAYSCMRRHLGSTNF</sequence>
<dbReference type="EMBL" id="JARTCD010000031">
    <property type="protein sequence ID" value="KAJ8657537.1"/>
    <property type="molecule type" value="Genomic_DNA"/>
</dbReference>
<dbReference type="InterPro" id="IPR036047">
    <property type="entry name" value="F-box-like_dom_sf"/>
</dbReference>
<dbReference type="InterPro" id="IPR025886">
    <property type="entry name" value="PP2-like"/>
</dbReference>
<evidence type="ECO:0000313" key="2">
    <source>
        <dbReference type="EMBL" id="KAJ8657537.1"/>
    </source>
</evidence>
<comment type="caution">
    <text evidence="2">The sequence shown here is derived from an EMBL/GenBank/DDBJ whole genome shotgun (WGS) entry which is preliminary data.</text>
</comment>
<evidence type="ECO:0000259" key="1">
    <source>
        <dbReference type="PROSITE" id="PS50181"/>
    </source>
</evidence>
<keyword evidence="3" id="KW-1185">Reference proteome</keyword>
<dbReference type="Pfam" id="PF14299">
    <property type="entry name" value="PP2"/>
    <property type="match status" value="1"/>
</dbReference>
<accession>A0AAD7V1V6</accession>
<dbReference type="Gene3D" id="1.20.1280.50">
    <property type="match status" value="1"/>
</dbReference>
<name>A0AAD7V1V6_9FUNG</name>
<dbReference type="GeneID" id="83214249"/>
<reference evidence="2 3" key="1">
    <citation type="submission" date="2023-03" db="EMBL/GenBank/DDBJ databases">
        <title>Genome sequence of Lichtheimia ornata CBS 291.66.</title>
        <authorList>
            <person name="Mohabir J.T."/>
            <person name="Shea T.P."/>
            <person name="Kurbessoian T."/>
            <person name="Berby B."/>
            <person name="Fontaine J."/>
            <person name="Livny J."/>
            <person name="Gnirke A."/>
            <person name="Stajich J.E."/>
            <person name="Cuomo C.A."/>
        </authorList>
    </citation>
    <scope>NUCLEOTIDE SEQUENCE [LARGE SCALE GENOMIC DNA]</scope>
    <source>
        <strain evidence="2">CBS 291.66</strain>
    </source>
</reference>
<dbReference type="SUPFAM" id="SSF81383">
    <property type="entry name" value="F-box domain"/>
    <property type="match status" value="1"/>
</dbReference>
<dbReference type="PANTHER" id="PTHR31960">
    <property type="entry name" value="F-BOX PROTEIN PP2-A15"/>
    <property type="match status" value="1"/>
</dbReference>
<gene>
    <name evidence="2" type="ORF">O0I10_006839</name>
</gene>